<accession>C8PJT2</accession>
<name>C8PJT2_9BACT</name>
<sequence length="85" mass="9744">MAKLRRFDKNSAFYQASPNLPGFSLVAAWQILSLPCVLRRNFALLRRFCQEILSTARSPLLQLLCYATSLSQETLAKHCRLEDEL</sequence>
<gene>
    <name evidence="1" type="ORF">CAMGR0001_1482</name>
</gene>
<organism evidence="1 2">
    <name type="scientific">Campylobacter gracilis RM3268</name>
    <dbReference type="NCBI Taxonomy" id="553220"/>
    <lineage>
        <taxon>Bacteria</taxon>
        <taxon>Pseudomonadati</taxon>
        <taxon>Campylobacterota</taxon>
        <taxon>Epsilonproteobacteria</taxon>
        <taxon>Campylobacterales</taxon>
        <taxon>Campylobacteraceae</taxon>
        <taxon>Campylobacter</taxon>
    </lineage>
</organism>
<evidence type="ECO:0000313" key="1">
    <source>
        <dbReference type="EMBL" id="EEV17187.1"/>
    </source>
</evidence>
<dbReference type="Proteomes" id="UP000005709">
    <property type="component" value="Unassembled WGS sequence"/>
</dbReference>
<reference evidence="1 2" key="1">
    <citation type="submission" date="2009-07" db="EMBL/GenBank/DDBJ databases">
        <authorList>
            <person name="Madupu R."/>
            <person name="Sebastian Y."/>
            <person name="Durkin A.S."/>
            <person name="Torralba M."/>
            <person name="Methe B."/>
            <person name="Sutton G.G."/>
            <person name="Strausberg R.L."/>
            <person name="Nelson K.E."/>
        </authorList>
    </citation>
    <scope>NUCLEOTIDE SEQUENCE [LARGE SCALE GENOMIC DNA]</scope>
    <source>
        <strain evidence="1 2">RM3268</strain>
    </source>
</reference>
<keyword evidence="2" id="KW-1185">Reference proteome</keyword>
<proteinExistence type="predicted"/>
<dbReference type="EMBL" id="ACYG01000027">
    <property type="protein sequence ID" value="EEV17187.1"/>
    <property type="molecule type" value="Genomic_DNA"/>
</dbReference>
<evidence type="ECO:0000313" key="2">
    <source>
        <dbReference type="Proteomes" id="UP000005709"/>
    </source>
</evidence>
<comment type="caution">
    <text evidence="1">The sequence shown here is derived from an EMBL/GenBank/DDBJ whole genome shotgun (WGS) entry which is preliminary data.</text>
</comment>
<dbReference type="AlphaFoldDB" id="C8PJT2"/>
<protein>
    <submittedName>
        <fullName evidence="1">Uncharacterized protein</fullName>
    </submittedName>
</protein>